<comment type="caution">
    <text evidence="1">The sequence shown here is derived from an EMBL/GenBank/DDBJ whole genome shotgun (WGS) entry which is preliminary data.</text>
</comment>
<organism evidence="1 2">
    <name type="scientific">Paenibacillus anseongense</name>
    <dbReference type="NCBI Taxonomy" id="2682845"/>
    <lineage>
        <taxon>Bacteria</taxon>
        <taxon>Bacillati</taxon>
        <taxon>Bacillota</taxon>
        <taxon>Bacilli</taxon>
        <taxon>Bacillales</taxon>
        <taxon>Paenibacillaceae</taxon>
        <taxon>Paenibacillus</taxon>
    </lineage>
</organism>
<protein>
    <submittedName>
        <fullName evidence="1">Uncharacterized protein</fullName>
    </submittedName>
</protein>
<dbReference type="Proteomes" id="UP000467637">
    <property type="component" value="Unassembled WGS sequence"/>
</dbReference>
<evidence type="ECO:0000313" key="2">
    <source>
        <dbReference type="Proteomes" id="UP000467637"/>
    </source>
</evidence>
<dbReference type="EMBL" id="WSEM01000030">
    <property type="protein sequence ID" value="MVQ38575.1"/>
    <property type="molecule type" value="Genomic_DNA"/>
</dbReference>
<name>A0ABW9UJF3_9BACL</name>
<sequence length="50" mass="5342">MRKQSVVAPWWGRDAGLRELDRAAGRRYAALRALDCGGGGRGGISARGWG</sequence>
<evidence type="ECO:0000313" key="1">
    <source>
        <dbReference type="EMBL" id="MVQ38575.1"/>
    </source>
</evidence>
<accession>A0ABW9UJF3</accession>
<keyword evidence="2" id="KW-1185">Reference proteome</keyword>
<reference evidence="1 2" key="1">
    <citation type="submission" date="2019-12" db="EMBL/GenBank/DDBJ databases">
        <authorList>
            <person name="Huq M.A."/>
        </authorList>
    </citation>
    <scope>NUCLEOTIDE SEQUENCE [LARGE SCALE GENOMIC DNA]</scope>
    <source>
        <strain evidence="1 2">MAH-34</strain>
    </source>
</reference>
<dbReference type="RefSeq" id="WP_157324039.1">
    <property type="nucleotide sequence ID" value="NZ_WSEM01000030.1"/>
</dbReference>
<gene>
    <name evidence="1" type="ORF">GON05_28720</name>
</gene>
<proteinExistence type="predicted"/>